<evidence type="ECO:0000313" key="1">
    <source>
        <dbReference type="EMBL" id="KZP25874.1"/>
    </source>
</evidence>
<feature type="non-terminal residue" evidence="1">
    <location>
        <position position="1"/>
    </location>
</feature>
<gene>
    <name evidence="1" type="ORF">FIBSPDRAFT_855507</name>
</gene>
<accession>A0A166P9T3</accession>
<keyword evidence="2" id="KW-1185">Reference proteome</keyword>
<protein>
    <submittedName>
        <fullName evidence="1">Uncharacterized protein</fullName>
    </submittedName>
</protein>
<dbReference type="Proteomes" id="UP000076532">
    <property type="component" value="Unassembled WGS sequence"/>
</dbReference>
<evidence type="ECO:0000313" key="2">
    <source>
        <dbReference type="Proteomes" id="UP000076532"/>
    </source>
</evidence>
<sequence length="64" mass="7305">ITMYQRPDFVALMQLLPALQELTVNFLEIHGWYTVMESFTVQHGLHLAPDLHALTLYAPAPALR</sequence>
<organism evidence="1 2">
    <name type="scientific">Athelia psychrophila</name>
    <dbReference type="NCBI Taxonomy" id="1759441"/>
    <lineage>
        <taxon>Eukaryota</taxon>
        <taxon>Fungi</taxon>
        <taxon>Dikarya</taxon>
        <taxon>Basidiomycota</taxon>
        <taxon>Agaricomycotina</taxon>
        <taxon>Agaricomycetes</taxon>
        <taxon>Agaricomycetidae</taxon>
        <taxon>Atheliales</taxon>
        <taxon>Atheliaceae</taxon>
        <taxon>Athelia</taxon>
    </lineage>
</organism>
<feature type="non-terminal residue" evidence="1">
    <location>
        <position position="64"/>
    </location>
</feature>
<proteinExistence type="predicted"/>
<dbReference type="AlphaFoldDB" id="A0A166P9T3"/>
<name>A0A166P9T3_9AGAM</name>
<dbReference type="EMBL" id="KV417518">
    <property type="protein sequence ID" value="KZP25874.1"/>
    <property type="molecule type" value="Genomic_DNA"/>
</dbReference>
<reference evidence="1 2" key="1">
    <citation type="journal article" date="2016" name="Mol. Biol. Evol.">
        <title>Comparative Genomics of Early-Diverging Mushroom-Forming Fungi Provides Insights into the Origins of Lignocellulose Decay Capabilities.</title>
        <authorList>
            <person name="Nagy L.G."/>
            <person name="Riley R."/>
            <person name="Tritt A."/>
            <person name="Adam C."/>
            <person name="Daum C."/>
            <person name="Floudas D."/>
            <person name="Sun H."/>
            <person name="Yadav J.S."/>
            <person name="Pangilinan J."/>
            <person name="Larsson K.H."/>
            <person name="Matsuura K."/>
            <person name="Barry K."/>
            <person name="Labutti K."/>
            <person name="Kuo R."/>
            <person name="Ohm R.A."/>
            <person name="Bhattacharya S.S."/>
            <person name="Shirouzu T."/>
            <person name="Yoshinaga Y."/>
            <person name="Martin F.M."/>
            <person name="Grigoriev I.V."/>
            <person name="Hibbett D.S."/>
        </authorList>
    </citation>
    <scope>NUCLEOTIDE SEQUENCE [LARGE SCALE GENOMIC DNA]</scope>
    <source>
        <strain evidence="1 2">CBS 109695</strain>
    </source>
</reference>